<gene>
    <name evidence="5" type="ORF">CLODIP_2_CD14996</name>
</gene>
<keyword evidence="3" id="KW-0812">Transmembrane</keyword>
<dbReference type="AlphaFoldDB" id="A0A8S1DGI7"/>
<evidence type="ECO:0000256" key="3">
    <source>
        <dbReference type="SAM" id="Phobius"/>
    </source>
</evidence>
<evidence type="ECO:0000313" key="5">
    <source>
        <dbReference type="EMBL" id="CAB3381478.1"/>
    </source>
</evidence>
<name>A0A8S1DGI7_9INSE</name>
<evidence type="ECO:0000313" key="6">
    <source>
        <dbReference type="Proteomes" id="UP000494165"/>
    </source>
</evidence>
<dbReference type="SUPFAM" id="SSF52058">
    <property type="entry name" value="L domain-like"/>
    <property type="match status" value="1"/>
</dbReference>
<feature type="chain" id="PRO_5035916673" description="Right handed beta helix domain-containing protein" evidence="4">
    <location>
        <begin position="22"/>
        <end position="796"/>
    </location>
</feature>
<proteinExistence type="predicted"/>
<evidence type="ECO:0000256" key="4">
    <source>
        <dbReference type="SAM" id="SignalP"/>
    </source>
</evidence>
<feature type="signal peptide" evidence="4">
    <location>
        <begin position="1"/>
        <end position="21"/>
    </location>
</feature>
<sequence length="796" mass="89007">MNTTVAAGLLLLLLAAGLAAAESATANIPAICTEELGVCKCTRTEQNYWVQVNCTCQSEKDLLEVKAEKLPPQLIQFEISRCKEVRLLNGALSQQSALRKIHVHNVGVLTIKKNSIFNVTSPNFKLHIENCSTVVIESSAYKGNKHPHSVLLEQANHVIIQPSAFSWMQDIVIRRVARLEFHKNAFSQSGAASTSHGPSTTVYIEDSLIPEIPSLAFPLSASELRIKSSKISVIRRDAFCGIRVTNLSLEDCFLHTLEKGAFSGRTLIDRLKLHNLTIEEVQTNAVQSAIADFTLQDSRIDKIHEGGINVTVARVTLMNNVLKHLHSRGLVFSQWDRLDIVNNTFRKIGFSGMWAPSERNDGAVIFSHNLIDKMASEKGVLFFGISPKLDVVVHNNRFERDCMCSDWLREELTPRRGEPLPSDYAHKSTDFWVEAFKNSSYCVLGSTLSRCFGSNTTTSYMYINKYWDNVCRDTGSIHCQNGEVVDRPNAIQSETLLRDVSTLWILVTFVMVCIMLLVLIQSTVKCYRRYPGNRLSVSKIFPCLRRREVAEGETPTLPIGTEVSNSIDILPGPRKQKRKKRHKRRNVAVTANEDNTLIMDEVTLGSESGTVRTTASTMESTIMVMDSETQTGGSGTLVDDILSDLKEKLKDPKAYGETREMIENIYNQITTESSVRPTVPAENTYAEIQPSTSAYQCPVVCEYVDPRDRRTNIYTEPQSRLGRIYNFITGNAQNHDVESRPSTAVTDYMAPSDARINVYSEVQQSSRIQSRPLPRTPEELSDEDSEGTSESDDDTS</sequence>
<dbReference type="Gene3D" id="3.80.10.10">
    <property type="entry name" value="Ribonuclease Inhibitor"/>
    <property type="match status" value="1"/>
</dbReference>
<keyword evidence="3" id="KW-1133">Transmembrane helix</keyword>
<feature type="region of interest" description="Disordered" evidence="2">
    <location>
        <begin position="564"/>
        <end position="585"/>
    </location>
</feature>
<dbReference type="InterPro" id="IPR050328">
    <property type="entry name" value="Dev_Immune_Receptor"/>
</dbReference>
<reference evidence="5 6" key="1">
    <citation type="submission" date="2020-04" db="EMBL/GenBank/DDBJ databases">
        <authorList>
            <person name="Alioto T."/>
            <person name="Alioto T."/>
            <person name="Gomez Garrido J."/>
        </authorList>
    </citation>
    <scope>NUCLEOTIDE SEQUENCE [LARGE SCALE GENOMIC DNA]</scope>
</reference>
<evidence type="ECO:0000256" key="1">
    <source>
        <dbReference type="ARBA" id="ARBA00022729"/>
    </source>
</evidence>
<dbReference type="Proteomes" id="UP000494165">
    <property type="component" value="Unassembled WGS sequence"/>
</dbReference>
<evidence type="ECO:0000256" key="2">
    <source>
        <dbReference type="SAM" id="MobiDB-lite"/>
    </source>
</evidence>
<dbReference type="PANTHER" id="PTHR24373">
    <property type="entry name" value="SLIT RELATED LEUCINE-RICH REPEAT NEURONAL PROTEIN"/>
    <property type="match status" value="1"/>
</dbReference>
<dbReference type="GO" id="GO:0031012">
    <property type="term" value="C:extracellular matrix"/>
    <property type="evidence" value="ECO:0007669"/>
    <property type="project" value="TreeGrafter"/>
</dbReference>
<protein>
    <recommendedName>
        <fullName evidence="7">Right handed beta helix domain-containing protein</fullName>
    </recommendedName>
</protein>
<organism evidence="5 6">
    <name type="scientific">Cloeon dipterum</name>
    <dbReference type="NCBI Taxonomy" id="197152"/>
    <lineage>
        <taxon>Eukaryota</taxon>
        <taxon>Metazoa</taxon>
        <taxon>Ecdysozoa</taxon>
        <taxon>Arthropoda</taxon>
        <taxon>Hexapoda</taxon>
        <taxon>Insecta</taxon>
        <taxon>Pterygota</taxon>
        <taxon>Palaeoptera</taxon>
        <taxon>Ephemeroptera</taxon>
        <taxon>Pisciforma</taxon>
        <taxon>Baetidae</taxon>
        <taxon>Cloeon</taxon>
    </lineage>
</organism>
<comment type="caution">
    <text evidence="5">The sequence shown here is derived from an EMBL/GenBank/DDBJ whole genome shotgun (WGS) entry which is preliminary data.</text>
</comment>
<dbReference type="InterPro" id="IPR011050">
    <property type="entry name" value="Pectin_lyase_fold/virulence"/>
</dbReference>
<dbReference type="PANTHER" id="PTHR24373:SF387">
    <property type="entry name" value="LEUCINE-RICH REPEATS AND IMMUNOGLOBULIN-LIKE DOMAINS PROTEIN SMA-10"/>
    <property type="match status" value="1"/>
</dbReference>
<dbReference type="SUPFAM" id="SSF51126">
    <property type="entry name" value="Pectin lyase-like"/>
    <property type="match status" value="1"/>
</dbReference>
<keyword evidence="3" id="KW-0472">Membrane</keyword>
<dbReference type="InterPro" id="IPR032675">
    <property type="entry name" value="LRR_dom_sf"/>
</dbReference>
<feature type="compositionally biased region" description="Basic residues" evidence="2">
    <location>
        <begin position="574"/>
        <end position="585"/>
    </location>
</feature>
<dbReference type="GO" id="GO:0005615">
    <property type="term" value="C:extracellular space"/>
    <property type="evidence" value="ECO:0007669"/>
    <property type="project" value="TreeGrafter"/>
</dbReference>
<keyword evidence="6" id="KW-1185">Reference proteome</keyword>
<feature type="region of interest" description="Disordered" evidence="2">
    <location>
        <begin position="761"/>
        <end position="796"/>
    </location>
</feature>
<dbReference type="OrthoDB" id="8185041at2759"/>
<feature type="transmembrane region" description="Helical" evidence="3">
    <location>
        <begin position="502"/>
        <end position="520"/>
    </location>
</feature>
<keyword evidence="1 4" id="KW-0732">Signal</keyword>
<accession>A0A8S1DGI7</accession>
<dbReference type="EMBL" id="CADEPI010000235">
    <property type="protein sequence ID" value="CAB3381478.1"/>
    <property type="molecule type" value="Genomic_DNA"/>
</dbReference>
<feature type="compositionally biased region" description="Acidic residues" evidence="2">
    <location>
        <begin position="779"/>
        <end position="796"/>
    </location>
</feature>
<evidence type="ECO:0008006" key="7">
    <source>
        <dbReference type="Google" id="ProtNLM"/>
    </source>
</evidence>